<keyword evidence="1" id="KW-0560">Oxidoreductase</keyword>
<evidence type="ECO:0000313" key="4">
    <source>
        <dbReference type="EMBL" id="MDQ0683567.1"/>
    </source>
</evidence>
<gene>
    <name evidence="4" type="ORF">QFZ56_002530</name>
</gene>
<dbReference type="InterPro" id="IPR036188">
    <property type="entry name" value="FAD/NAD-bd_sf"/>
</dbReference>
<comment type="caution">
    <text evidence="4">The sequence shown here is derived from an EMBL/GenBank/DDBJ whole genome shotgun (WGS) entry which is preliminary data.</text>
</comment>
<dbReference type="InterPro" id="IPR050493">
    <property type="entry name" value="FAD-dep_Monooxygenase_BioMet"/>
</dbReference>
<keyword evidence="2" id="KW-0503">Monooxygenase</keyword>
<feature type="domain" description="FAD-binding" evidence="3">
    <location>
        <begin position="8"/>
        <end position="328"/>
    </location>
</feature>
<dbReference type="Proteomes" id="UP001243364">
    <property type="component" value="Unassembled WGS sequence"/>
</dbReference>
<dbReference type="Pfam" id="PF01494">
    <property type="entry name" value="FAD_binding_3"/>
    <property type="match status" value="1"/>
</dbReference>
<keyword evidence="5" id="KW-1185">Reference proteome</keyword>
<organism evidence="4 5">
    <name type="scientific">Streptomyces achromogenes</name>
    <dbReference type="NCBI Taxonomy" id="67255"/>
    <lineage>
        <taxon>Bacteria</taxon>
        <taxon>Bacillati</taxon>
        <taxon>Actinomycetota</taxon>
        <taxon>Actinomycetes</taxon>
        <taxon>Kitasatosporales</taxon>
        <taxon>Streptomycetaceae</taxon>
        <taxon>Streptomyces</taxon>
    </lineage>
</organism>
<reference evidence="4 5" key="1">
    <citation type="submission" date="2023-07" db="EMBL/GenBank/DDBJ databases">
        <title>Comparative genomics of wheat-associated soil bacteria to identify genetic determinants of phenazine resistance.</title>
        <authorList>
            <person name="Mouncey N."/>
        </authorList>
    </citation>
    <scope>NUCLEOTIDE SEQUENCE [LARGE SCALE GENOMIC DNA]</scope>
    <source>
        <strain evidence="4 5">W4I19-2</strain>
    </source>
</reference>
<evidence type="ECO:0000259" key="3">
    <source>
        <dbReference type="Pfam" id="PF01494"/>
    </source>
</evidence>
<dbReference type="EMBL" id="JAUSYA010000001">
    <property type="protein sequence ID" value="MDQ0683567.1"/>
    <property type="molecule type" value="Genomic_DNA"/>
</dbReference>
<dbReference type="PANTHER" id="PTHR13789">
    <property type="entry name" value="MONOOXYGENASE"/>
    <property type="match status" value="1"/>
</dbReference>
<dbReference type="InterPro" id="IPR002938">
    <property type="entry name" value="FAD-bd"/>
</dbReference>
<dbReference type="SUPFAM" id="SSF51905">
    <property type="entry name" value="FAD/NAD(P)-binding domain"/>
    <property type="match status" value="1"/>
</dbReference>
<accession>A0ABU0PYY1</accession>
<protein>
    <submittedName>
        <fullName evidence="4">2-polyprenyl-6-methoxyphenol hydroxylase-like FAD-dependent oxidoreductase</fullName>
    </submittedName>
</protein>
<evidence type="ECO:0000313" key="5">
    <source>
        <dbReference type="Proteomes" id="UP001243364"/>
    </source>
</evidence>
<dbReference type="RefSeq" id="WP_307042504.1">
    <property type="nucleotide sequence ID" value="NZ_JAUSYA010000001.1"/>
</dbReference>
<evidence type="ECO:0000256" key="1">
    <source>
        <dbReference type="ARBA" id="ARBA00023002"/>
    </source>
</evidence>
<proteinExistence type="predicted"/>
<name>A0ABU0PYY1_STRAH</name>
<sequence>MDRGRGAVVVGGGIGGLAAAIGLRRIGWDVTVLERAPAFADVGAGISLHANGVRALDALGVGEAIRTVVRPLYTGGTLTPDGRLLSRMDGAALERRLGAPVGGVLRADLHRVLREALPAGCVKTGVEVTGVDGAGGDADLVVAADGVDSRLRAELFPGHPGAVHSGSTVLRAITARPLRDLPADLELTWGAGAEFGHILFADGRAEWHAVLTAPPGVRHPDPLAEMRRRFHGWHDPVPALLDATRPQDVLHHDISELLTPLPTFTVGRVALLGDAAHAMTPNLGQGASQALEDAAVLASCLAAEPTTASALRRYDAVRRPRSQSVARAARQAGRMGHRLTHPAAIALRDAALRLVPSALMLRVALRHADWTPPHLG</sequence>
<dbReference type="Gene3D" id="3.50.50.60">
    <property type="entry name" value="FAD/NAD(P)-binding domain"/>
    <property type="match status" value="1"/>
</dbReference>
<evidence type="ECO:0000256" key="2">
    <source>
        <dbReference type="ARBA" id="ARBA00023033"/>
    </source>
</evidence>
<dbReference type="PANTHER" id="PTHR13789:SF309">
    <property type="entry name" value="PUTATIVE (AFU_ORTHOLOGUE AFUA_6G14510)-RELATED"/>
    <property type="match status" value="1"/>
</dbReference>
<dbReference type="PRINTS" id="PR00420">
    <property type="entry name" value="RNGMNOXGNASE"/>
</dbReference>